<organism evidence="2 3">
    <name type="scientific">Acidicapsa dinghuensis</name>
    <dbReference type="NCBI Taxonomy" id="2218256"/>
    <lineage>
        <taxon>Bacteria</taxon>
        <taxon>Pseudomonadati</taxon>
        <taxon>Acidobacteriota</taxon>
        <taxon>Terriglobia</taxon>
        <taxon>Terriglobales</taxon>
        <taxon>Acidobacteriaceae</taxon>
        <taxon>Acidicapsa</taxon>
    </lineage>
</organism>
<keyword evidence="3" id="KW-1185">Reference proteome</keyword>
<accession>A0ABW1EEZ5</accession>
<comment type="caution">
    <text evidence="2">The sequence shown here is derived from an EMBL/GenBank/DDBJ whole genome shotgun (WGS) entry which is preliminary data.</text>
</comment>
<dbReference type="Proteomes" id="UP001596091">
    <property type="component" value="Unassembled WGS sequence"/>
</dbReference>
<feature type="transmembrane region" description="Helical" evidence="1">
    <location>
        <begin position="48"/>
        <end position="66"/>
    </location>
</feature>
<evidence type="ECO:0000313" key="3">
    <source>
        <dbReference type="Proteomes" id="UP001596091"/>
    </source>
</evidence>
<name>A0ABW1EEZ5_9BACT</name>
<keyword evidence="1" id="KW-0472">Membrane</keyword>
<protein>
    <recommendedName>
        <fullName evidence="4">MBOAT family protein</fullName>
    </recommendedName>
</protein>
<evidence type="ECO:0000313" key="2">
    <source>
        <dbReference type="EMBL" id="MFC5862897.1"/>
    </source>
</evidence>
<evidence type="ECO:0008006" key="4">
    <source>
        <dbReference type="Google" id="ProtNLM"/>
    </source>
</evidence>
<keyword evidence="1" id="KW-0812">Transmembrane</keyword>
<keyword evidence="1" id="KW-1133">Transmembrane helix</keyword>
<sequence length="77" mass="8936">MLFPTVEFALFFLIVLIAAWSLYRWPTAHKAFLLLASYVFYGFWDWRFIPLLFGISLLSGMVARGIQSSDTARSRKL</sequence>
<dbReference type="RefSeq" id="WP_263339009.1">
    <property type="nucleotide sequence ID" value="NZ_JAGSYH010000005.1"/>
</dbReference>
<evidence type="ECO:0000256" key="1">
    <source>
        <dbReference type="SAM" id="Phobius"/>
    </source>
</evidence>
<dbReference type="EMBL" id="JBHSPH010000003">
    <property type="protein sequence ID" value="MFC5862897.1"/>
    <property type="molecule type" value="Genomic_DNA"/>
</dbReference>
<reference evidence="3" key="1">
    <citation type="journal article" date="2019" name="Int. J. Syst. Evol. Microbiol.">
        <title>The Global Catalogue of Microorganisms (GCM) 10K type strain sequencing project: providing services to taxonomists for standard genome sequencing and annotation.</title>
        <authorList>
            <consortium name="The Broad Institute Genomics Platform"/>
            <consortium name="The Broad Institute Genome Sequencing Center for Infectious Disease"/>
            <person name="Wu L."/>
            <person name="Ma J."/>
        </authorList>
    </citation>
    <scope>NUCLEOTIDE SEQUENCE [LARGE SCALE GENOMIC DNA]</scope>
    <source>
        <strain evidence="3">JCM 4087</strain>
    </source>
</reference>
<gene>
    <name evidence="2" type="ORF">ACFPT7_11385</name>
</gene>
<proteinExistence type="predicted"/>